<gene>
    <name evidence="2" type="ORF">C457_11762</name>
</gene>
<reference evidence="2 3" key="1">
    <citation type="journal article" date="2014" name="PLoS Genet.">
        <title>Phylogenetically driven sequencing of extremely halophilic archaea reveals strategies for static and dynamic osmo-response.</title>
        <authorList>
            <person name="Becker E.A."/>
            <person name="Seitzer P.M."/>
            <person name="Tritt A."/>
            <person name="Larsen D."/>
            <person name="Krusor M."/>
            <person name="Yao A.I."/>
            <person name="Wu D."/>
            <person name="Madern D."/>
            <person name="Eisen J.A."/>
            <person name="Darling A.E."/>
            <person name="Facciotti M.T."/>
        </authorList>
    </citation>
    <scope>NUCLEOTIDE SEQUENCE [LARGE SCALE GENOMIC DNA]</scope>
    <source>
        <strain evidence="3">DSM 18310 / JCM 13924 / TL6</strain>
    </source>
</reference>
<feature type="region of interest" description="Disordered" evidence="1">
    <location>
        <begin position="433"/>
        <end position="507"/>
    </location>
</feature>
<evidence type="ECO:0000313" key="2">
    <source>
        <dbReference type="EMBL" id="ELZ67519.1"/>
    </source>
</evidence>
<feature type="region of interest" description="Disordered" evidence="1">
    <location>
        <begin position="525"/>
        <end position="559"/>
    </location>
</feature>
<name>M0G9N0_HALPT</name>
<dbReference type="AntiFam" id="ANF00142">
    <property type="entry name" value="Shadow ORF (opposite yadG)"/>
</dbReference>
<dbReference type="EMBL" id="AOLG01000046">
    <property type="protein sequence ID" value="ELZ67519.1"/>
    <property type="molecule type" value="Genomic_DNA"/>
</dbReference>
<organism evidence="2 3">
    <name type="scientific">Haloferax prahovense (strain DSM 18310 / JCM 13924 / TL6)</name>
    <dbReference type="NCBI Taxonomy" id="1227461"/>
    <lineage>
        <taxon>Archaea</taxon>
        <taxon>Methanobacteriati</taxon>
        <taxon>Methanobacteriota</taxon>
        <taxon>Stenosarchaea group</taxon>
        <taxon>Halobacteria</taxon>
        <taxon>Halobacteriales</taxon>
        <taxon>Haloferacaceae</taxon>
        <taxon>Haloferax</taxon>
    </lineage>
</organism>
<accession>M0G9N0</accession>
<protein>
    <submittedName>
        <fullName evidence="2">Phenol hydroxylase</fullName>
    </submittedName>
</protein>
<feature type="compositionally biased region" description="Basic and acidic residues" evidence="1">
    <location>
        <begin position="537"/>
        <end position="559"/>
    </location>
</feature>
<keyword evidence="3" id="KW-1185">Reference proteome</keyword>
<feature type="compositionally biased region" description="Basic and acidic residues" evidence="1">
    <location>
        <begin position="468"/>
        <end position="481"/>
    </location>
</feature>
<evidence type="ECO:0000313" key="3">
    <source>
        <dbReference type="Proteomes" id="UP000011559"/>
    </source>
</evidence>
<evidence type="ECO:0000256" key="1">
    <source>
        <dbReference type="SAM" id="MobiDB-lite"/>
    </source>
</evidence>
<dbReference type="AntiFam" id="ANF00095">
    <property type="entry name" value="Shadow ORF (opposite ABC transporters)"/>
</dbReference>
<comment type="caution">
    <text evidence="2">The sequence shown here is derived from an EMBL/GenBank/DDBJ whole genome shotgun (WGS) entry which is preliminary data.</text>
</comment>
<proteinExistence type="predicted"/>
<feature type="compositionally biased region" description="Basic and acidic residues" evidence="1">
    <location>
        <begin position="296"/>
        <end position="308"/>
    </location>
</feature>
<dbReference type="AlphaFoldDB" id="M0G9N0"/>
<feature type="compositionally biased region" description="Basic and acidic residues" evidence="1">
    <location>
        <begin position="490"/>
        <end position="507"/>
    </location>
</feature>
<feature type="compositionally biased region" description="Basic and acidic residues" evidence="1">
    <location>
        <begin position="433"/>
        <end position="461"/>
    </location>
</feature>
<feature type="region of interest" description="Disordered" evidence="1">
    <location>
        <begin position="296"/>
        <end position="328"/>
    </location>
</feature>
<sequence length="587" mass="66766">MVRLQRRGDLLEFAVVEDGDSVAHRHRLRLVVSDVDGGDAEVLLQALELRPHLRAKFGVQVGQRLVHQEHLGVAHDGAPEGDPLLLAAGEFAGLAVEQVGDAEHGRRLLDEFVDVGVAHVSRLLQPEAHVPADGHVRVQRVRLEHHRDVPVARRAVVHPVVAESNLALGDGFQPRNHAERGRFPAPRGTDEDEELAVLDGHGGVVDGDDFGAAVVEELRYVVEREVSHGSVCVSWWSSAMRRGRCDGSGGSRPRRVRVGSCAARDPLRELVPEQDVDEQRRQGGDERAGHLRVERLDDAAGQFVERDGRHRRGAGPRGDDDEREQQVVPDLRELVDERHREHRHRKREHDAAVDGERARAVEASGLQHLRRELLVVASEQQRRDGNPVRRVGDDEVDDARVVRVGGEFDRPEDGHLRREHRDVEKRREQLLCVHDGPEPRQRDEHRLVRDEDTRDEQRDDAELAAPLEVREAVRREAAEQRRQHRRRHGQHDAVEDSRRQRVDGDAERFEREALDRRRHERRRRGELGFGLQRGHQPRFEGRQVEHHQSDERRVEGDAQRVDGFEVDADSLCEVVADAHSSPRRYSP</sequence>
<dbReference type="Proteomes" id="UP000011559">
    <property type="component" value="Unassembled WGS sequence"/>
</dbReference>